<reference evidence="4" key="1">
    <citation type="journal article" date="2019" name="Int. J. Syst. Evol. Microbiol.">
        <title>The Global Catalogue of Microorganisms (GCM) 10K type strain sequencing project: providing services to taxonomists for standard genome sequencing and annotation.</title>
        <authorList>
            <consortium name="The Broad Institute Genomics Platform"/>
            <consortium name="The Broad Institute Genome Sequencing Center for Infectious Disease"/>
            <person name="Wu L."/>
            <person name="Ma J."/>
        </authorList>
    </citation>
    <scope>NUCLEOTIDE SEQUENCE [LARGE SCALE GENOMIC DNA]</scope>
    <source>
        <strain evidence="4">JCM 17342</strain>
    </source>
</reference>
<keyword evidence="2" id="KW-0408">Iron</keyword>
<dbReference type="PROSITE" id="PS00086">
    <property type="entry name" value="CYTOCHROME_P450"/>
    <property type="match status" value="1"/>
</dbReference>
<keyword evidence="2" id="KW-0560">Oxidoreductase</keyword>
<dbReference type="EMBL" id="BAABAL010000013">
    <property type="protein sequence ID" value="GAA4011719.1"/>
    <property type="molecule type" value="Genomic_DNA"/>
</dbReference>
<protein>
    <submittedName>
        <fullName evidence="3">Cytochrome P450</fullName>
    </submittedName>
</protein>
<dbReference type="PRINTS" id="PR00385">
    <property type="entry name" value="P450"/>
</dbReference>
<comment type="similarity">
    <text evidence="1 2">Belongs to the cytochrome P450 family.</text>
</comment>
<dbReference type="RefSeq" id="WP_344876520.1">
    <property type="nucleotide sequence ID" value="NZ_BAABAL010000013.1"/>
</dbReference>
<keyword evidence="2" id="KW-0349">Heme</keyword>
<evidence type="ECO:0000256" key="2">
    <source>
        <dbReference type="RuleBase" id="RU000461"/>
    </source>
</evidence>
<keyword evidence="4" id="KW-1185">Reference proteome</keyword>
<dbReference type="PANTHER" id="PTHR46696">
    <property type="entry name" value="P450, PUTATIVE (EUROFUNG)-RELATED"/>
    <property type="match status" value="1"/>
</dbReference>
<organism evidence="3 4">
    <name type="scientific">Allokutzneria multivorans</name>
    <dbReference type="NCBI Taxonomy" id="1142134"/>
    <lineage>
        <taxon>Bacteria</taxon>
        <taxon>Bacillati</taxon>
        <taxon>Actinomycetota</taxon>
        <taxon>Actinomycetes</taxon>
        <taxon>Pseudonocardiales</taxon>
        <taxon>Pseudonocardiaceae</taxon>
        <taxon>Allokutzneria</taxon>
    </lineage>
</organism>
<dbReference type="InterPro" id="IPR017972">
    <property type="entry name" value="Cyt_P450_CS"/>
</dbReference>
<dbReference type="Proteomes" id="UP001501747">
    <property type="component" value="Unassembled WGS sequence"/>
</dbReference>
<keyword evidence="2" id="KW-0479">Metal-binding</keyword>
<evidence type="ECO:0000313" key="4">
    <source>
        <dbReference type="Proteomes" id="UP001501747"/>
    </source>
</evidence>
<gene>
    <name evidence="3" type="ORF">GCM10022247_37750</name>
</gene>
<dbReference type="SUPFAM" id="SSF48264">
    <property type="entry name" value="Cytochrome P450"/>
    <property type="match status" value="1"/>
</dbReference>
<dbReference type="Gene3D" id="1.10.630.10">
    <property type="entry name" value="Cytochrome P450"/>
    <property type="match status" value="1"/>
</dbReference>
<dbReference type="InterPro" id="IPR036396">
    <property type="entry name" value="Cyt_P450_sf"/>
</dbReference>
<keyword evidence="2" id="KW-0503">Monooxygenase</keyword>
<dbReference type="Pfam" id="PF00067">
    <property type="entry name" value="p450"/>
    <property type="match status" value="1"/>
</dbReference>
<dbReference type="InterPro" id="IPR002397">
    <property type="entry name" value="Cyt_P450_B"/>
</dbReference>
<dbReference type="PRINTS" id="PR00359">
    <property type="entry name" value="BP450"/>
</dbReference>
<dbReference type="InterPro" id="IPR001128">
    <property type="entry name" value="Cyt_P450"/>
</dbReference>
<dbReference type="PANTHER" id="PTHR46696:SF1">
    <property type="entry name" value="CYTOCHROME P450 YJIB-RELATED"/>
    <property type="match status" value="1"/>
</dbReference>
<accession>A0ABP7SH44</accession>
<sequence>MSETVIAVPRTRTCPFSPPPGLAEVRDRAPVTRATFPSGDEAWLITGHAEVRAAMRDPRFSVKVPRALHTKDGVVTAKPGRGSLLWQDAPDHTADRKLLAKEFTVRRMQALRPNIQRIVDEHLDEMERLGPPADLVSSFAVPVPSMVISDLFGVPVEQRPEFQEIAEAVMGVNPDPEVAQAAGMRLGGMLFQMVQERRANPGDDLISALIGTDDPEGVIDDMFLITAAGTLLIAAHDTTACMIGLGSALLLNRQDQFSLLRNDPSLVSTAVEEMLRFLTIGQYGGERLATEDVEIGGVLIRAGEQVVVHALAADFDPALVVDPDTFDITRRPSAHLAFGFGPHQCIGQQLARIELQIVFETLVRRFPELRLAVPVEELSFRDEMVFYGVHKLPVTW</sequence>
<comment type="caution">
    <text evidence="3">The sequence shown here is derived from an EMBL/GenBank/DDBJ whole genome shotgun (WGS) entry which is preliminary data.</text>
</comment>
<evidence type="ECO:0000256" key="1">
    <source>
        <dbReference type="ARBA" id="ARBA00010617"/>
    </source>
</evidence>
<evidence type="ECO:0000313" key="3">
    <source>
        <dbReference type="EMBL" id="GAA4011719.1"/>
    </source>
</evidence>
<dbReference type="CDD" id="cd11030">
    <property type="entry name" value="CYP105-like"/>
    <property type="match status" value="1"/>
</dbReference>
<proteinExistence type="inferred from homology"/>
<name>A0ABP7SH44_9PSEU</name>